<feature type="domain" description="HTH rpiR-type" evidence="4">
    <location>
        <begin position="1"/>
        <end position="77"/>
    </location>
</feature>
<dbReference type="PANTHER" id="PTHR30514:SF17">
    <property type="entry name" value="HTH-TYPE TRANSCRIPTIONAL REGULATOR MURR"/>
    <property type="match status" value="1"/>
</dbReference>
<reference evidence="6 7" key="1">
    <citation type="submission" date="2021-10" db="EMBL/GenBank/DDBJ databases">
        <title>Alishewanella koreense sp. nov. isolated from seawater of southwestern coast in South Korea and the proposal for the reclassification of Rheinheimera perlucida and Rheinheimera tuosuensis as Arsukibacterium perlucida and Arsukibacterium tuosuensis.</title>
        <authorList>
            <person name="Kim K.H."/>
            <person name="Ruan W."/>
            <person name="Kim K.R."/>
            <person name="Baek J.H."/>
            <person name="Jeon C.O."/>
        </authorList>
    </citation>
    <scope>NUCLEOTIDE SEQUENCE [LARGE SCALE GENOMIC DNA]</scope>
    <source>
        <strain evidence="6 7">16-MA</strain>
    </source>
</reference>
<organism evidence="6 7">
    <name type="scientific">Alishewanella maricola</name>
    <dbReference type="NCBI Taxonomy" id="2795740"/>
    <lineage>
        <taxon>Bacteria</taxon>
        <taxon>Pseudomonadati</taxon>
        <taxon>Pseudomonadota</taxon>
        <taxon>Gammaproteobacteria</taxon>
        <taxon>Alteromonadales</taxon>
        <taxon>Alteromonadaceae</taxon>
        <taxon>Alishewanella</taxon>
    </lineage>
</organism>
<dbReference type="Gene3D" id="3.40.50.10490">
    <property type="entry name" value="Glucose-6-phosphate isomerase like protein, domain 1"/>
    <property type="match status" value="1"/>
</dbReference>
<feature type="domain" description="SIS" evidence="5">
    <location>
        <begin position="125"/>
        <end position="265"/>
    </location>
</feature>
<evidence type="ECO:0000259" key="5">
    <source>
        <dbReference type="PROSITE" id="PS51464"/>
    </source>
</evidence>
<dbReference type="EMBL" id="JAEINI020000013">
    <property type="protein sequence ID" value="MCB5228047.1"/>
    <property type="molecule type" value="Genomic_DNA"/>
</dbReference>
<dbReference type="SUPFAM" id="SSF53697">
    <property type="entry name" value="SIS domain"/>
    <property type="match status" value="1"/>
</dbReference>
<dbReference type="InterPro" id="IPR047640">
    <property type="entry name" value="RpiR-like"/>
</dbReference>
<dbReference type="InterPro" id="IPR001347">
    <property type="entry name" value="SIS_dom"/>
</dbReference>
<dbReference type="Pfam" id="PF01418">
    <property type="entry name" value="HTH_6"/>
    <property type="match status" value="1"/>
</dbReference>
<proteinExistence type="predicted"/>
<name>A0ABS8C6S4_9ALTE</name>
<dbReference type="PANTHER" id="PTHR30514">
    <property type="entry name" value="GLUCOKINASE"/>
    <property type="match status" value="1"/>
</dbReference>
<dbReference type="SUPFAM" id="SSF46689">
    <property type="entry name" value="Homeodomain-like"/>
    <property type="match status" value="1"/>
</dbReference>
<dbReference type="Gene3D" id="1.10.10.10">
    <property type="entry name" value="Winged helix-like DNA-binding domain superfamily/Winged helix DNA-binding domain"/>
    <property type="match status" value="1"/>
</dbReference>
<dbReference type="InterPro" id="IPR035472">
    <property type="entry name" value="RpiR-like_SIS"/>
</dbReference>
<dbReference type="InterPro" id="IPR009057">
    <property type="entry name" value="Homeodomain-like_sf"/>
</dbReference>
<dbReference type="PROSITE" id="PS51071">
    <property type="entry name" value="HTH_RPIR"/>
    <property type="match status" value="1"/>
</dbReference>
<evidence type="ECO:0000256" key="2">
    <source>
        <dbReference type="ARBA" id="ARBA00023125"/>
    </source>
</evidence>
<evidence type="ECO:0000313" key="7">
    <source>
        <dbReference type="Proteomes" id="UP000633814"/>
    </source>
</evidence>
<evidence type="ECO:0000256" key="3">
    <source>
        <dbReference type="ARBA" id="ARBA00023163"/>
    </source>
</evidence>
<keyword evidence="3" id="KW-0804">Transcription</keyword>
<evidence type="ECO:0000313" key="6">
    <source>
        <dbReference type="EMBL" id="MCB5228047.1"/>
    </source>
</evidence>
<dbReference type="Proteomes" id="UP000633814">
    <property type="component" value="Unassembled WGS sequence"/>
</dbReference>
<protein>
    <submittedName>
        <fullName evidence="6">MurR/RpiR family transcriptional regulator</fullName>
    </submittedName>
</protein>
<gene>
    <name evidence="6" type="ORF">JAO78_014630</name>
</gene>
<dbReference type="RefSeq" id="WP_226752111.1">
    <property type="nucleotide sequence ID" value="NZ_JAEINI020000013.1"/>
</dbReference>
<keyword evidence="2" id="KW-0238">DNA-binding</keyword>
<dbReference type="PROSITE" id="PS51464">
    <property type="entry name" value="SIS"/>
    <property type="match status" value="1"/>
</dbReference>
<dbReference type="InterPro" id="IPR000281">
    <property type="entry name" value="HTH_RpiR"/>
</dbReference>
<dbReference type="InterPro" id="IPR046348">
    <property type="entry name" value="SIS_dom_sf"/>
</dbReference>
<keyword evidence="7" id="KW-1185">Reference proteome</keyword>
<comment type="caution">
    <text evidence="6">The sequence shown here is derived from an EMBL/GenBank/DDBJ whole genome shotgun (WGS) entry which is preliminary data.</text>
</comment>
<sequence length="289" mass="31767">MAVLQRIALIQARLRKTEQAIADFVMANPQLIRQLSSQELAQQVGVSQATVVRFSQKLGYKGYPDFKFAVNDTVLNFPEPKDDKLHGDIALDDSYSEIARKLLAGKIAVLTHTLSANDQPLMEQVCRILLQARRIMLTGKGASFLVAQDFCLKLRKLGMNATAESDNHIQLAELAHFGSKDVLFMLSESGETPEMVAIAHYARSHKLKLLSLTGFAPNTIAKLSAVNLKTMANESAVRLSSILSRNAQELVIDLLFILLTQSSAKGRKMLAASNAAVSRYRDPNSSNRA</sequence>
<accession>A0ABS8C6S4</accession>
<dbReference type="CDD" id="cd05013">
    <property type="entry name" value="SIS_RpiR"/>
    <property type="match status" value="1"/>
</dbReference>
<keyword evidence="1" id="KW-0805">Transcription regulation</keyword>
<dbReference type="InterPro" id="IPR036388">
    <property type="entry name" value="WH-like_DNA-bd_sf"/>
</dbReference>
<evidence type="ECO:0000256" key="1">
    <source>
        <dbReference type="ARBA" id="ARBA00023015"/>
    </source>
</evidence>
<dbReference type="Pfam" id="PF01380">
    <property type="entry name" value="SIS"/>
    <property type="match status" value="1"/>
</dbReference>
<evidence type="ECO:0000259" key="4">
    <source>
        <dbReference type="PROSITE" id="PS51071"/>
    </source>
</evidence>